<evidence type="ECO:0000313" key="1">
    <source>
        <dbReference type="EMBL" id="CAD7003222.1"/>
    </source>
</evidence>
<gene>
    <name evidence="1" type="ORF">CCAP1982_LOCUS11683</name>
</gene>
<comment type="caution">
    <text evidence="1">The sequence shown here is derived from an EMBL/GenBank/DDBJ whole genome shotgun (WGS) entry which is preliminary data.</text>
</comment>
<proteinExistence type="predicted"/>
<organism evidence="1 2">
    <name type="scientific">Ceratitis capitata</name>
    <name type="common">Mediterranean fruit fly</name>
    <name type="synonym">Tephritis capitata</name>
    <dbReference type="NCBI Taxonomy" id="7213"/>
    <lineage>
        <taxon>Eukaryota</taxon>
        <taxon>Metazoa</taxon>
        <taxon>Ecdysozoa</taxon>
        <taxon>Arthropoda</taxon>
        <taxon>Hexapoda</taxon>
        <taxon>Insecta</taxon>
        <taxon>Pterygota</taxon>
        <taxon>Neoptera</taxon>
        <taxon>Endopterygota</taxon>
        <taxon>Diptera</taxon>
        <taxon>Brachycera</taxon>
        <taxon>Muscomorpha</taxon>
        <taxon>Tephritoidea</taxon>
        <taxon>Tephritidae</taxon>
        <taxon>Ceratitis</taxon>
        <taxon>Ceratitis</taxon>
    </lineage>
</organism>
<evidence type="ECO:0000313" key="2">
    <source>
        <dbReference type="Proteomes" id="UP000606786"/>
    </source>
</evidence>
<accession>A0A811UVK2</accession>
<dbReference type="AlphaFoldDB" id="A0A811UVK2"/>
<protein>
    <submittedName>
        <fullName evidence="1">(Mediterranean fruit fly) hypothetical protein</fullName>
    </submittedName>
</protein>
<dbReference type="EMBL" id="CAJHJT010000034">
    <property type="protein sequence ID" value="CAD7003222.1"/>
    <property type="molecule type" value="Genomic_DNA"/>
</dbReference>
<keyword evidence="2" id="KW-1185">Reference proteome</keyword>
<reference evidence="1" key="1">
    <citation type="submission" date="2020-11" db="EMBL/GenBank/DDBJ databases">
        <authorList>
            <person name="Whitehead M."/>
        </authorList>
    </citation>
    <scope>NUCLEOTIDE SEQUENCE</scope>
    <source>
        <strain evidence="1">EGII</strain>
    </source>
</reference>
<dbReference type="Proteomes" id="UP000606786">
    <property type="component" value="Unassembled WGS sequence"/>
</dbReference>
<sequence>MNWSSPFWNRGIDNKVCQTAHASIYKYLQDMYQITRQLTIYNQQFTIALYVFFKPSTVSVTLFDRFLRSSMFYPDVKYRRCVNDANV</sequence>
<name>A0A811UVK2_CERCA</name>